<dbReference type="InParanoid" id="A0A2J6SRR9"/>
<dbReference type="GeneID" id="36589516"/>
<name>A0A2J6SRR9_9HELO</name>
<dbReference type="AlphaFoldDB" id="A0A2J6SRR9"/>
<dbReference type="EMBL" id="KZ613872">
    <property type="protein sequence ID" value="PMD53488.1"/>
    <property type="molecule type" value="Genomic_DNA"/>
</dbReference>
<evidence type="ECO:0000313" key="2">
    <source>
        <dbReference type="Proteomes" id="UP000235371"/>
    </source>
</evidence>
<sequence length="138" mass="15066">MSAELEAAGKDPISDDKAAALVRRLGEGNFRNELASYPDVVLNKQVYSFVETRKTETVTRQSGHVRRDGAPVMAAGSNSVILGLPSATEEVIHADKDHSNIVKFASRSDSTYEDVKCRIQAEVASLKEQRGQVPIPLR</sequence>
<accession>A0A2J6SRR9</accession>
<evidence type="ECO:0000313" key="1">
    <source>
        <dbReference type="EMBL" id="PMD53488.1"/>
    </source>
</evidence>
<organism evidence="1 2">
    <name type="scientific">Hyaloscypha bicolor E</name>
    <dbReference type="NCBI Taxonomy" id="1095630"/>
    <lineage>
        <taxon>Eukaryota</taxon>
        <taxon>Fungi</taxon>
        <taxon>Dikarya</taxon>
        <taxon>Ascomycota</taxon>
        <taxon>Pezizomycotina</taxon>
        <taxon>Leotiomycetes</taxon>
        <taxon>Helotiales</taxon>
        <taxon>Hyaloscyphaceae</taxon>
        <taxon>Hyaloscypha</taxon>
        <taxon>Hyaloscypha bicolor</taxon>
    </lineage>
</organism>
<keyword evidence="2" id="KW-1185">Reference proteome</keyword>
<gene>
    <name evidence="1" type="ORF">K444DRAFT_619028</name>
</gene>
<dbReference type="RefSeq" id="XP_024730392.1">
    <property type="nucleotide sequence ID" value="XM_024881439.1"/>
</dbReference>
<reference evidence="1 2" key="1">
    <citation type="submission" date="2016-04" db="EMBL/GenBank/DDBJ databases">
        <title>A degradative enzymes factory behind the ericoid mycorrhizal symbiosis.</title>
        <authorList>
            <consortium name="DOE Joint Genome Institute"/>
            <person name="Martino E."/>
            <person name="Morin E."/>
            <person name="Grelet G."/>
            <person name="Kuo A."/>
            <person name="Kohler A."/>
            <person name="Daghino S."/>
            <person name="Barry K."/>
            <person name="Choi C."/>
            <person name="Cichocki N."/>
            <person name="Clum A."/>
            <person name="Copeland A."/>
            <person name="Hainaut M."/>
            <person name="Haridas S."/>
            <person name="Labutti K."/>
            <person name="Lindquist E."/>
            <person name="Lipzen A."/>
            <person name="Khouja H.-R."/>
            <person name="Murat C."/>
            <person name="Ohm R."/>
            <person name="Olson A."/>
            <person name="Spatafora J."/>
            <person name="Veneault-Fourrey C."/>
            <person name="Henrissat B."/>
            <person name="Grigoriev I."/>
            <person name="Martin F."/>
            <person name="Perotto S."/>
        </authorList>
    </citation>
    <scope>NUCLEOTIDE SEQUENCE [LARGE SCALE GENOMIC DNA]</scope>
    <source>
        <strain evidence="1 2">E</strain>
    </source>
</reference>
<proteinExistence type="predicted"/>
<protein>
    <submittedName>
        <fullName evidence="1">Uncharacterized protein</fullName>
    </submittedName>
</protein>
<dbReference type="Proteomes" id="UP000235371">
    <property type="component" value="Unassembled WGS sequence"/>
</dbReference>